<sequence length="532" mass="57676">MLVLLVPPRAGVGLRLCNQIPVITRGSRIRITYQIKTRRFIKTMKANTHDMKRQMLQLIVSVLSVRTLLALALVAVIGAVCLGSFAVNAFAEDYTFITKWGSEGTGDGQSMIPYGVAVDTSGNVYVADSFNSRIQKFAPASTSPQQYTLNISMPGNIGNIILLTPSIGGVAWHGCGCGDTVIGPGLILPKNSATCNVTAPYAPGTSVNIKAIPYTNSTFAGWSGDCSGTNPTCTVVMSADKNVTATFTASGGIVGRVYYNKIPQDRVTVYLSSKTLQQQSHTTSSDGFYAFTNLPTGSYALLAYSSDKSKSAVDIVTITNANAIQKRDLNMTVAGKKPLIFVPGVMGSSTKGWSKNGGYDLCPSLPSSRICPRVPLPSNKCSRDLEIYDPTVYSTRPVAFAEFKKFLEDNGFSVYEAPYDWRIDLDAVACKESGKYQKTWEYYLKQKIDEVKKATGYEKVLVVAHSMGGLLTRAYIQSDSYGNDIEKFVMLGTPNKGSANVYFQWEGGDPLTADRLTTYGLDFKSTLVDDNI</sequence>
<dbReference type="EC" id="2.3.1.-" evidence="5"/>
<dbReference type="Gene3D" id="2.60.40.1120">
    <property type="entry name" value="Carboxypeptidase-like, regulatory domain"/>
    <property type="match status" value="1"/>
</dbReference>
<evidence type="ECO:0000313" key="5">
    <source>
        <dbReference type="EMBL" id="KJU86081.1"/>
    </source>
</evidence>
<reference evidence="5 6" key="1">
    <citation type="submission" date="2015-02" db="EMBL/GenBank/DDBJ databases">
        <title>Single-cell genomics of uncultivated deep-branching MTB reveals a conserved set of magnetosome genes.</title>
        <authorList>
            <person name="Kolinko S."/>
            <person name="Richter M."/>
            <person name="Glockner F.O."/>
            <person name="Brachmann A."/>
            <person name="Schuler D."/>
        </authorList>
    </citation>
    <scope>NUCLEOTIDE SEQUENCE [LARGE SCALE GENOMIC DNA]</scope>
    <source>
        <strain evidence="5">TM-1</strain>
    </source>
</reference>
<name>A0A0F3GW00_9BACT</name>
<dbReference type="Gene3D" id="2.120.10.30">
    <property type="entry name" value="TolB, C-terminal domain"/>
    <property type="match status" value="1"/>
</dbReference>
<dbReference type="InterPro" id="IPR003386">
    <property type="entry name" value="LACT/PDAT_acylTrfase"/>
</dbReference>
<dbReference type="Pfam" id="PF18998">
    <property type="entry name" value="Flg_new_2"/>
    <property type="match status" value="1"/>
</dbReference>
<dbReference type="AlphaFoldDB" id="A0A0F3GW00"/>
<feature type="repeat" description="NHL" evidence="2">
    <location>
        <begin position="101"/>
        <end position="140"/>
    </location>
</feature>
<dbReference type="Pfam" id="PF02450">
    <property type="entry name" value="LCAT"/>
    <property type="match status" value="1"/>
</dbReference>
<dbReference type="SUPFAM" id="SSF49452">
    <property type="entry name" value="Starch-binding domain-like"/>
    <property type="match status" value="1"/>
</dbReference>
<dbReference type="Proteomes" id="UP000033423">
    <property type="component" value="Unassembled WGS sequence"/>
</dbReference>
<keyword evidence="1" id="KW-0677">Repeat</keyword>
<keyword evidence="5" id="KW-0808">Transferase</keyword>
<feature type="domain" description="Bacterial repeat" evidence="4">
    <location>
        <begin position="198"/>
        <end position="249"/>
    </location>
</feature>
<dbReference type="InterPro" id="IPR011042">
    <property type="entry name" value="6-blade_b-propeller_TolB-like"/>
</dbReference>
<dbReference type="NCBIfam" id="TIGR02543">
    <property type="entry name" value="List_Bact_rpt"/>
    <property type="match status" value="1"/>
</dbReference>
<dbReference type="Gene3D" id="3.40.50.1820">
    <property type="entry name" value="alpha/beta hydrolase"/>
    <property type="match status" value="1"/>
</dbReference>
<comment type="caution">
    <text evidence="5">The sequence shown here is derived from an EMBL/GenBank/DDBJ whole genome shotgun (WGS) entry which is preliminary data.</text>
</comment>
<dbReference type="PANTHER" id="PTHR11440">
    <property type="entry name" value="LECITHIN-CHOLESTEROL ACYLTRANSFERASE-RELATED"/>
    <property type="match status" value="1"/>
</dbReference>
<dbReference type="InterPro" id="IPR029058">
    <property type="entry name" value="AB_hydrolase_fold"/>
</dbReference>
<protein>
    <submittedName>
        <fullName evidence="5">Lecithin:cholesterol acyltransferase</fullName>
        <ecNumber evidence="5">2.3.1.-</ecNumber>
    </submittedName>
</protein>
<dbReference type="InterPro" id="IPR044060">
    <property type="entry name" value="Bacterial_rp_domain"/>
</dbReference>
<dbReference type="InterPro" id="IPR013784">
    <property type="entry name" value="Carb-bd-like_fold"/>
</dbReference>
<dbReference type="GO" id="GO:0030246">
    <property type="term" value="F:carbohydrate binding"/>
    <property type="evidence" value="ECO:0007669"/>
    <property type="project" value="InterPro"/>
</dbReference>
<dbReference type="EMBL" id="LACI01000743">
    <property type="protein sequence ID" value="KJU86081.1"/>
    <property type="molecule type" value="Genomic_DNA"/>
</dbReference>
<dbReference type="InterPro" id="IPR013378">
    <property type="entry name" value="InlB-like_B-rpt"/>
</dbReference>
<organism evidence="5 6">
    <name type="scientific">Candidatus Magnetobacterium bavaricum</name>
    <dbReference type="NCBI Taxonomy" id="29290"/>
    <lineage>
        <taxon>Bacteria</taxon>
        <taxon>Pseudomonadati</taxon>
        <taxon>Nitrospirota</taxon>
        <taxon>Thermodesulfovibrionia</taxon>
        <taxon>Thermodesulfovibrionales</taxon>
        <taxon>Candidatus Magnetobacteriaceae</taxon>
        <taxon>Candidatus Magnetobacterium</taxon>
    </lineage>
</organism>
<dbReference type="SUPFAM" id="SSF53474">
    <property type="entry name" value="alpha/beta-Hydrolases"/>
    <property type="match status" value="1"/>
</dbReference>
<keyword evidence="5" id="KW-0012">Acyltransferase</keyword>
<dbReference type="GO" id="GO:0006629">
    <property type="term" value="P:lipid metabolic process"/>
    <property type="evidence" value="ECO:0007669"/>
    <property type="project" value="InterPro"/>
</dbReference>
<dbReference type="InterPro" id="IPR001258">
    <property type="entry name" value="NHL_repeat"/>
</dbReference>
<proteinExistence type="predicted"/>
<evidence type="ECO:0000259" key="4">
    <source>
        <dbReference type="Pfam" id="PF18998"/>
    </source>
</evidence>
<keyword evidence="3" id="KW-1133">Transmembrane helix</keyword>
<dbReference type="PROSITE" id="PS51125">
    <property type="entry name" value="NHL"/>
    <property type="match status" value="1"/>
</dbReference>
<dbReference type="Pfam" id="PF01436">
    <property type="entry name" value="NHL"/>
    <property type="match status" value="1"/>
</dbReference>
<evidence type="ECO:0000256" key="2">
    <source>
        <dbReference type="PROSITE-ProRule" id="PRU00504"/>
    </source>
</evidence>
<feature type="transmembrane region" description="Helical" evidence="3">
    <location>
        <begin position="58"/>
        <end position="87"/>
    </location>
</feature>
<dbReference type="GO" id="GO:0008374">
    <property type="term" value="F:O-acyltransferase activity"/>
    <property type="evidence" value="ECO:0007669"/>
    <property type="project" value="InterPro"/>
</dbReference>
<gene>
    <name evidence="5" type="ORF">MBAV_001722</name>
</gene>
<keyword evidence="3" id="KW-0472">Membrane</keyword>
<dbReference type="SUPFAM" id="SSF63829">
    <property type="entry name" value="Calcium-dependent phosphotriesterase"/>
    <property type="match status" value="1"/>
</dbReference>
<evidence type="ECO:0000313" key="6">
    <source>
        <dbReference type="Proteomes" id="UP000033423"/>
    </source>
</evidence>
<evidence type="ECO:0000256" key="1">
    <source>
        <dbReference type="ARBA" id="ARBA00022737"/>
    </source>
</evidence>
<dbReference type="PATRIC" id="fig|29290.4.peg.2290"/>
<evidence type="ECO:0000256" key="3">
    <source>
        <dbReference type="SAM" id="Phobius"/>
    </source>
</evidence>
<keyword evidence="6" id="KW-1185">Reference proteome</keyword>
<accession>A0A0F3GW00</accession>
<keyword evidence="3" id="KW-0812">Transmembrane</keyword>